<evidence type="ECO:0000256" key="4">
    <source>
        <dbReference type="ARBA" id="ARBA00022794"/>
    </source>
</evidence>
<dbReference type="SMART" id="SM00028">
    <property type="entry name" value="TPR"/>
    <property type="match status" value="5"/>
</dbReference>
<dbReference type="FunFam" id="1.25.40.10:FF:000211">
    <property type="entry name" value="tetratricopeptide repeat protein 30B"/>
    <property type="match status" value="1"/>
</dbReference>
<gene>
    <name evidence="9" type="ORF">HTEP1355_LOCUS1104</name>
</gene>
<evidence type="ECO:0000256" key="3">
    <source>
        <dbReference type="ARBA" id="ARBA00022737"/>
    </source>
</evidence>
<dbReference type="SUPFAM" id="SSF48452">
    <property type="entry name" value="TPR-like"/>
    <property type="match status" value="3"/>
</dbReference>
<dbReference type="InterPro" id="IPR039941">
    <property type="entry name" value="TT30"/>
</dbReference>
<dbReference type="AlphaFoldDB" id="A0A7S0YIU3"/>
<evidence type="ECO:0008006" key="10">
    <source>
        <dbReference type="Google" id="ProtNLM"/>
    </source>
</evidence>
<keyword evidence="3" id="KW-0677">Repeat</keyword>
<dbReference type="PANTHER" id="PTHR20931">
    <property type="entry name" value="TETRATRICOPEPTIDE REPEAT PROTEIN 30"/>
    <property type="match status" value="1"/>
</dbReference>
<evidence type="ECO:0000256" key="2">
    <source>
        <dbReference type="ARBA" id="ARBA00009522"/>
    </source>
</evidence>
<keyword evidence="8" id="KW-0175">Coiled coil</keyword>
<dbReference type="FunFam" id="1.25.40.10:FF:000186">
    <property type="entry name" value="Tetratricopeptide repeat domain 30A"/>
    <property type="match status" value="1"/>
</dbReference>
<evidence type="ECO:0000313" key="9">
    <source>
        <dbReference type="EMBL" id="CAD8778278.1"/>
    </source>
</evidence>
<evidence type="ECO:0000256" key="6">
    <source>
        <dbReference type="ARBA" id="ARBA00023069"/>
    </source>
</evidence>
<proteinExistence type="inferred from homology"/>
<dbReference type="EMBL" id="HBFN01001793">
    <property type="protein sequence ID" value="CAD8778278.1"/>
    <property type="molecule type" value="Transcribed_RNA"/>
</dbReference>
<evidence type="ECO:0000256" key="7">
    <source>
        <dbReference type="ARBA" id="ARBA00023273"/>
    </source>
</evidence>
<dbReference type="GO" id="GO:0005879">
    <property type="term" value="C:axonemal microtubule"/>
    <property type="evidence" value="ECO:0007669"/>
    <property type="project" value="TreeGrafter"/>
</dbReference>
<sequence>MSVVGISARKMTTQIAASIIAGTVMPGGANGAFLNQIRDGEMTVMVYTLIREEKYQEAIQVLSNQLSMFPRSRAALSLLGYCYYQVQDFNHASEKYEQLCRQYPEVDEYKFYYAQSLYKGSAYEQATRVAVSIENESYRQRKLNLQAAIEYEQDELPSCKAHLDQCHDDDPDTIVGFGAVLFKEGDFDGARAKFQEAMNVLGYQPELAYNIALCHYRLKQFGPAMKHIADIIEKGVREHPELSVGSNTEGIDVRSVGNSQVLKQTALVEAFNLKAAIEYVMRNFAASKEALTDMPPRSEEELDPVTLHNLALMHMEEEPTAGFQKMNWLVNQIPCPPETFGNLLLLYCKYQYYDLAADVMAENAALTYKHLSPDLYCFLDATILLQTSPHEGYHKFDGLANKHIEVLRKLTKQIQDARINRDNEAIKKSLKDYDDALERYIPVLMAMARIYWDLQNYPMVEKIFRQSAEFCSEHDVWKLNVAHVFFMQGSQDGKYNEAIRYYDPFYKRSSDDLLEVSAMVLANLCVSYIMTSQNEKAEDLLRQVEKEEERMGYSEPDKQCFHLCIINLVIGTLYCAKGNFEFGISRIIKSLEPYNRKLQADTWFYAKRCLLALIETLAKHMIMLKDQTFSETIAFLDQAEQHGKGISTVIGLDPQGRQKSVKNTVAFQARAIKRLILKLR</sequence>
<reference evidence="9" key="1">
    <citation type="submission" date="2021-01" db="EMBL/GenBank/DDBJ databases">
        <authorList>
            <person name="Corre E."/>
            <person name="Pelletier E."/>
            <person name="Niang G."/>
            <person name="Scheremetjew M."/>
            <person name="Finn R."/>
            <person name="Kale V."/>
            <person name="Holt S."/>
            <person name="Cochrane G."/>
            <person name="Meng A."/>
            <person name="Brown T."/>
            <person name="Cohen L."/>
        </authorList>
    </citation>
    <scope>NUCLEOTIDE SEQUENCE</scope>
    <source>
        <strain evidence="9">CCMP443</strain>
    </source>
</reference>
<comment type="subcellular location">
    <subcellularLocation>
        <location evidence="1">Cell projection</location>
        <location evidence="1">Cilium</location>
    </subcellularLocation>
</comment>
<evidence type="ECO:0000256" key="1">
    <source>
        <dbReference type="ARBA" id="ARBA00004138"/>
    </source>
</evidence>
<name>A0A7S0YIU3_9CRYP</name>
<organism evidence="9">
    <name type="scientific">Hemiselmis tepida</name>
    <dbReference type="NCBI Taxonomy" id="464990"/>
    <lineage>
        <taxon>Eukaryota</taxon>
        <taxon>Cryptophyceae</taxon>
        <taxon>Cryptomonadales</taxon>
        <taxon>Hemiselmidaceae</taxon>
        <taxon>Hemiselmis</taxon>
    </lineage>
</organism>
<dbReference type="GO" id="GO:0030992">
    <property type="term" value="C:intraciliary transport particle B"/>
    <property type="evidence" value="ECO:0007669"/>
    <property type="project" value="TreeGrafter"/>
</dbReference>
<evidence type="ECO:0000256" key="8">
    <source>
        <dbReference type="SAM" id="Coils"/>
    </source>
</evidence>
<comment type="similarity">
    <text evidence="2">Belongs to the TTC30/dfy-1/fleer family.</text>
</comment>
<keyword evidence="7" id="KW-0966">Cell projection</keyword>
<accession>A0A7S0YIU3</accession>
<protein>
    <recommendedName>
        <fullName evidence="10">Tetratricopeptide repeat protein 30</fullName>
    </recommendedName>
</protein>
<evidence type="ECO:0000256" key="5">
    <source>
        <dbReference type="ARBA" id="ARBA00022803"/>
    </source>
</evidence>
<keyword evidence="5" id="KW-0802">TPR repeat</keyword>
<keyword evidence="4" id="KW-0970">Cilium biogenesis/degradation</keyword>
<dbReference type="GO" id="GO:0120170">
    <property type="term" value="F:intraciliary transport particle B binding"/>
    <property type="evidence" value="ECO:0007669"/>
    <property type="project" value="TreeGrafter"/>
</dbReference>
<dbReference type="InterPro" id="IPR011990">
    <property type="entry name" value="TPR-like_helical_dom_sf"/>
</dbReference>
<keyword evidence="6" id="KW-0969">Cilium</keyword>
<feature type="coiled-coil region" evidence="8">
    <location>
        <begin position="400"/>
        <end position="427"/>
    </location>
</feature>
<dbReference type="PANTHER" id="PTHR20931:SF0">
    <property type="entry name" value="TETRATRICOPEPTIDE REPEAT PROTEIN 30"/>
    <property type="match status" value="1"/>
</dbReference>
<dbReference type="Gene3D" id="1.25.40.10">
    <property type="entry name" value="Tetratricopeptide repeat domain"/>
    <property type="match status" value="2"/>
</dbReference>
<dbReference type="InterPro" id="IPR019734">
    <property type="entry name" value="TPR_rpt"/>
</dbReference>
<dbReference type="GO" id="GO:0042073">
    <property type="term" value="P:intraciliary transport"/>
    <property type="evidence" value="ECO:0007669"/>
    <property type="project" value="TreeGrafter"/>
</dbReference>